<accession>A0A0A9EQJ1</accession>
<organism evidence="1">
    <name type="scientific">Arundo donax</name>
    <name type="common">Giant reed</name>
    <name type="synonym">Donax arundinaceus</name>
    <dbReference type="NCBI Taxonomy" id="35708"/>
    <lineage>
        <taxon>Eukaryota</taxon>
        <taxon>Viridiplantae</taxon>
        <taxon>Streptophyta</taxon>
        <taxon>Embryophyta</taxon>
        <taxon>Tracheophyta</taxon>
        <taxon>Spermatophyta</taxon>
        <taxon>Magnoliopsida</taxon>
        <taxon>Liliopsida</taxon>
        <taxon>Poales</taxon>
        <taxon>Poaceae</taxon>
        <taxon>PACMAD clade</taxon>
        <taxon>Arundinoideae</taxon>
        <taxon>Arundineae</taxon>
        <taxon>Arundo</taxon>
    </lineage>
</organism>
<proteinExistence type="predicted"/>
<dbReference type="EMBL" id="GBRH01196622">
    <property type="protein sequence ID" value="JAE01274.1"/>
    <property type="molecule type" value="Transcribed_RNA"/>
</dbReference>
<sequence>MKKHKEHSTTHQPTQAHMEAVLCPAHSLLSWHTPHQLTREFLLLLADEGGGESQRPHQTSPQLASQPTFFFLSWFLLVTHD</sequence>
<reference evidence="1" key="2">
    <citation type="journal article" date="2015" name="Data Brief">
        <title>Shoot transcriptome of the giant reed, Arundo donax.</title>
        <authorList>
            <person name="Barrero R.A."/>
            <person name="Guerrero F.D."/>
            <person name="Moolhuijzen P."/>
            <person name="Goolsby J.A."/>
            <person name="Tidwell J."/>
            <person name="Bellgard S.E."/>
            <person name="Bellgard M.I."/>
        </authorList>
    </citation>
    <scope>NUCLEOTIDE SEQUENCE</scope>
    <source>
        <tissue evidence="1">Shoot tissue taken approximately 20 cm above the soil surface</tissue>
    </source>
</reference>
<evidence type="ECO:0000313" key="1">
    <source>
        <dbReference type="EMBL" id="JAE01274.1"/>
    </source>
</evidence>
<dbReference type="AlphaFoldDB" id="A0A0A9EQJ1"/>
<name>A0A0A9EQJ1_ARUDO</name>
<reference evidence="1" key="1">
    <citation type="submission" date="2014-09" db="EMBL/GenBank/DDBJ databases">
        <authorList>
            <person name="Magalhaes I.L.F."/>
            <person name="Oliveira U."/>
            <person name="Santos F.R."/>
            <person name="Vidigal T.H.D.A."/>
            <person name="Brescovit A.D."/>
            <person name="Santos A.J."/>
        </authorList>
    </citation>
    <scope>NUCLEOTIDE SEQUENCE</scope>
    <source>
        <tissue evidence="1">Shoot tissue taken approximately 20 cm above the soil surface</tissue>
    </source>
</reference>
<protein>
    <submittedName>
        <fullName evidence="1">Uncharacterized protein</fullName>
    </submittedName>
</protein>